<keyword evidence="3" id="KW-1185">Reference proteome</keyword>
<dbReference type="Proteomes" id="UP000319213">
    <property type="component" value="Unassembled WGS sequence"/>
</dbReference>
<sequence>MGPLAPFADLVAGSPGLVTLTAFGLIGVTLLMPASAAGLVAGMPRSAALA</sequence>
<accession>A0A543IPH1</accession>
<dbReference type="EMBL" id="VFPQ01000002">
    <property type="protein sequence ID" value="TQM72461.1"/>
    <property type="molecule type" value="Genomic_DNA"/>
</dbReference>
<dbReference type="AlphaFoldDB" id="A0A543IPH1"/>
<evidence type="ECO:0000256" key="1">
    <source>
        <dbReference type="SAM" id="Phobius"/>
    </source>
</evidence>
<evidence type="ECO:0000313" key="3">
    <source>
        <dbReference type="Proteomes" id="UP000319213"/>
    </source>
</evidence>
<organism evidence="2 3">
    <name type="scientific">Thermopolyspora flexuosa</name>
    <dbReference type="NCBI Taxonomy" id="103836"/>
    <lineage>
        <taxon>Bacteria</taxon>
        <taxon>Bacillati</taxon>
        <taxon>Actinomycetota</taxon>
        <taxon>Actinomycetes</taxon>
        <taxon>Streptosporangiales</taxon>
        <taxon>Streptosporangiaceae</taxon>
        <taxon>Thermopolyspora</taxon>
    </lineage>
</organism>
<name>A0A543IPH1_9ACTN</name>
<gene>
    <name evidence="2" type="ORF">FHX40_4601</name>
</gene>
<evidence type="ECO:0000313" key="2">
    <source>
        <dbReference type="EMBL" id="TQM72461.1"/>
    </source>
</evidence>
<proteinExistence type="predicted"/>
<feature type="transmembrane region" description="Helical" evidence="1">
    <location>
        <begin position="20"/>
        <end position="41"/>
    </location>
</feature>
<keyword evidence="1" id="KW-0472">Membrane</keyword>
<keyword evidence="1" id="KW-1133">Transmembrane helix</keyword>
<protein>
    <submittedName>
        <fullName evidence="2">Uncharacterized protein</fullName>
    </submittedName>
</protein>
<dbReference type="RefSeq" id="WP_170198970.1">
    <property type="nucleotide sequence ID" value="NZ_BMPV01000002.1"/>
</dbReference>
<comment type="caution">
    <text evidence="2">The sequence shown here is derived from an EMBL/GenBank/DDBJ whole genome shotgun (WGS) entry which is preliminary data.</text>
</comment>
<keyword evidence="1" id="KW-0812">Transmembrane</keyword>
<reference evidence="2 3" key="1">
    <citation type="submission" date="2019-06" db="EMBL/GenBank/DDBJ databases">
        <title>Sequencing the genomes of 1000 actinobacteria strains.</title>
        <authorList>
            <person name="Klenk H.-P."/>
        </authorList>
    </citation>
    <scope>NUCLEOTIDE SEQUENCE [LARGE SCALE GENOMIC DNA]</scope>
    <source>
        <strain evidence="2 3">DSM 43186</strain>
    </source>
</reference>